<dbReference type="PIRSF" id="PIRSF039003">
    <property type="entry name" value="IscX"/>
    <property type="match status" value="1"/>
</dbReference>
<name>B3QTF3_CHLT3</name>
<evidence type="ECO:0000313" key="2">
    <source>
        <dbReference type="Proteomes" id="UP000001208"/>
    </source>
</evidence>
<evidence type="ECO:0000313" key="1">
    <source>
        <dbReference type="EMBL" id="ACF12699.1"/>
    </source>
</evidence>
<dbReference type="Gene3D" id="1.10.10.600">
    <property type="entry name" value="IscX-like"/>
    <property type="match status" value="1"/>
</dbReference>
<organism evidence="1 2">
    <name type="scientific">Chloroherpeton thalassium (strain ATCC 35110 / GB-78)</name>
    <dbReference type="NCBI Taxonomy" id="517418"/>
    <lineage>
        <taxon>Bacteria</taxon>
        <taxon>Pseudomonadati</taxon>
        <taxon>Chlorobiota</taxon>
        <taxon>Chlorobiia</taxon>
        <taxon>Chlorobiales</taxon>
        <taxon>Chloroherpetonaceae</taxon>
        <taxon>Chloroherpeton</taxon>
    </lineage>
</organism>
<proteinExistence type="predicted"/>
<dbReference type="RefSeq" id="WP_012498783.1">
    <property type="nucleotide sequence ID" value="NC_011026.1"/>
</dbReference>
<dbReference type="EMBL" id="CP001100">
    <property type="protein sequence ID" value="ACF12699.1"/>
    <property type="molecule type" value="Genomic_DNA"/>
</dbReference>
<gene>
    <name evidence="1" type="ordered locus">Ctha_0228</name>
</gene>
<dbReference type="GO" id="GO:0016226">
    <property type="term" value="P:iron-sulfur cluster assembly"/>
    <property type="evidence" value="ECO:0007669"/>
    <property type="project" value="InterPro"/>
</dbReference>
<sequence length="70" mass="8466">MEKLTWRHAEELGILLSEKYPELDPLGVRFRDLHRMVMELGEFEDDPKASDEKKLEAIQMAWYDEWQENQ</sequence>
<dbReference type="SUPFAM" id="SSF140319">
    <property type="entry name" value="IscX-like"/>
    <property type="match status" value="1"/>
</dbReference>
<dbReference type="GO" id="GO:0005829">
    <property type="term" value="C:cytosol"/>
    <property type="evidence" value="ECO:0007669"/>
    <property type="project" value="TreeGrafter"/>
</dbReference>
<dbReference type="PANTHER" id="PTHR37532">
    <property type="entry name" value="PROTEIN ISCX"/>
    <property type="match status" value="1"/>
</dbReference>
<dbReference type="KEGG" id="cts:Ctha_0228"/>
<dbReference type="AlphaFoldDB" id="B3QTF3"/>
<dbReference type="InterPro" id="IPR007479">
    <property type="entry name" value="ISC_FeS_clus_asmbl_IscsX"/>
</dbReference>
<dbReference type="Proteomes" id="UP000001208">
    <property type="component" value="Chromosome"/>
</dbReference>
<dbReference type="NCBIfam" id="TIGR03412">
    <property type="entry name" value="iscX_yfhJ"/>
    <property type="match status" value="1"/>
</dbReference>
<reference evidence="1 2" key="1">
    <citation type="submission" date="2008-06" db="EMBL/GenBank/DDBJ databases">
        <title>Complete sequence of Chloroherpeton thalassium ATCC 35110.</title>
        <authorList>
            <consortium name="US DOE Joint Genome Institute"/>
            <person name="Lucas S."/>
            <person name="Copeland A."/>
            <person name="Lapidus A."/>
            <person name="Glavina del Rio T."/>
            <person name="Dalin E."/>
            <person name="Tice H."/>
            <person name="Bruce D."/>
            <person name="Goodwin L."/>
            <person name="Pitluck S."/>
            <person name="Schmutz J."/>
            <person name="Larimer F."/>
            <person name="Land M."/>
            <person name="Hauser L."/>
            <person name="Kyrpides N."/>
            <person name="Mikhailova N."/>
            <person name="Liu Z."/>
            <person name="Li T."/>
            <person name="Zhao F."/>
            <person name="Overmann J."/>
            <person name="Bryant D.A."/>
            <person name="Richardson P."/>
        </authorList>
    </citation>
    <scope>NUCLEOTIDE SEQUENCE [LARGE SCALE GENOMIC DNA]</scope>
    <source>
        <strain evidence="2">ATCC 35110 / GB-78</strain>
    </source>
</reference>
<protein>
    <submittedName>
        <fullName evidence="1">FeS assembly protein IscX</fullName>
    </submittedName>
</protein>
<dbReference type="Pfam" id="PF04384">
    <property type="entry name" value="Fe-S_assembly"/>
    <property type="match status" value="1"/>
</dbReference>
<dbReference type="OrthoDB" id="9800346at2"/>
<dbReference type="HOGENOM" id="CLU_168040_1_0_10"/>
<dbReference type="InterPro" id="IPR036762">
    <property type="entry name" value="IscX-like_sf"/>
</dbReference>
<dbReference type="STRING" id="517418.Ctha_0228"/>
<accession>B3QTF3</accession>
<dbReference type="eggNOG" id="COG2975">
    <property type="taxonomic scope" value="Bacteria"/>
</dbReference>
<dbReference type="PANTHER" id="PTHR37532:SF1">
    <property type="entry name" value="PROTEIN ISCX"/>
    <property type="match status" value="1"/>
</dbReference>
<keyword evidence="2" id="KW-1185">Reference proteome</keyword>
<dbReference type="GO" id="GO:0008198">
    <property type="term" value="F:ferrous iron binding"/>
    <property type="evidence" value="ECO:0007669"/>
    <property type="project" value="TreeGrafter"/>
</dbReference>